<dbReference type="EMBL" id="FNHL01000008">
    <property type="protein sequence ID" value="SDN23510.1"/>
    <property type="molecule type" value="Genomic_DNA"/>
</dbReference>
<evidence type="ECO:0000313" key="3">
    <source>
        <dbReference type="Proteomes" id="UP000199451"/>
    </source>
</evidence>
<protein>
    <submittedName>
        <fullName evidence="2">Nucleotide-binding universal stress protein, UspA family</fullName>
    </submittedName>
</protein>
<dbReference type="Gene3D" id="3.40.50.620">
    <property type="entry name" value="HUPs"/>
    <property type="match status" value="1"/>
</dbReference>
<dbReference type="RefSeq" id="WP_089699944.1">
    <property type="nucleotide sequence ID" value="NZ_FNHL01000008.1"/>
</dbReference>
<reference evidence="3" key="1">
    <citation type="submission" date="2016-10" db="EMBL/GenBank/DDBJ databases">
        <authorList>
            <person name="Varghese N."/>
            <person name="Submissions S."/>
        </authorList>
    </citation>
    <scope>NUCLEOTIDE SEQUENCE [LARGE SCALE GENOMIC DNA]</scope>
    <source>
        <strain evidence="3">CGMCC 1.10119</strain>
    </source>
</reference>
<feature type="domain" description="UspA" evidence="1">
    <location>
        <begin position="5"/>
        <end position="143"/>
    </location>
</feature>
<proteinExistence type="predicted"/>
<sequence length="151" mass="16950">MNDALVVLEDRDACEDLLREAAMYAKGADRDLVLYSPLTTEEFEEAASTLDEIGRVENREYNDDEILGVAFTFARELASDALEDMDVEWSIVADVVEERTANHIVDVAEEHDCDHVFTLGSQRSPTGKAVFGDRTQRLILNFPGYVTTKMN</sequence>
<dbReference type="OrthoDB" id="342236at2157"/>
<keyword evidence="3" id="KW-1185">Reference proteome</keyword>
<dbReference type="InterPro" id="IPR014729">
    <property type="entry name" value="Rossmann-like_a/b/a_fold"/>
</dbReference>
<evidence type="ECO:0000259" key="1">
    <source>
        <dbReference type="Pfam" id="PF00582"/>
    </source>
</evidence>
<dbReference type="STRING" id="660521.SAMN04487949_3719"/>
<organism evidence="2 3">
    <name type="scientific">Halogranum gelatinilyticum</name>
    <dbReference type="NCBI Taxonomy" id="660521"/>
    <lineage>
        <taxon>Archaea</taxon>
        <taxon>Methanobacteriati</taxon>
        <taxon>Methanobacteriota</taxon>
        <taxon>Stenosarchaea group</taxon>
        <taxon>Halobacteria</taxon>
        <taxon>Halobacteriales</taxon>
        <taxon>Haloferacaceae</taxon>
    </lineage>
</organism>
<accession>A0A1G9ZQL6</accession>
<dbReference type="Proteomes" id="UP000199451">
    <property type="component" value="Unassembled WGS sequence"/>
</dbReference>
<evidence type="ECO:0000313" key="2">
    <source>
        <dbReference type="EMBL" id="SDN23510.1"/>
    </source>
</evidence>
<name>A0A1G9ZQL6_9EURY</name>
<gene>
    <name evidence="2" type="ORF">SAMN04487949_3719</name>
</gene>
<dbReference type="SUPFAM" id="SSF52402">
    <property type="entry name" value="Adenine nucleotide alpha hydrolases-like"/>
    <property type="match status" value="1"/>
</dbReference>
<dbReference type="AlphaFoldDB" id="A0A1G9ZQL6"/>
<dbReference type="Pfam" id="PF00582">
    <property type="entry name" value="Usp"/>
    <property type="match status" value="1"/>
</dbReference>
<dbReference type="InterPro" id="IPR006016">
    <property type="entry name" value="UspA"/>
</dbReference>